<accession>A0ABR0KNT0</accession>
<feature type="region of interest" description="Disordered" evidence="1">
    <location>
        <begin position="271"/>
        <end position="335"/>
    </location>
</feature>
<feature type="region of interest" description="Disordered" evidence="1">
    <location>
        <begin position="168"/>
        <end position="206"/>
    </location>
</feature>
<comment type="caution">
    <text evidence="2">The sequence shown here is derived from an EMBL/GenBank/DDBJ whole genome shotgun (WGS) entry which is preliminary data.</text>
</comment>
<evidence type="ECO:0000313" key="3">
    <source>
        <dbReference type="Proteomes" id="UP001345013"/>
    </source>
</evidence>
<dbReference type="Proteomes" id="UP001345013">
    <property type="component" value="Unassembled WGS sequence"/>
</dbReference>
<organism evidence="2 3">
    <name type="scientific">Lithohypha guttulata</name>
    <dbReference type="NCBI Taxonomy" id="1690604"/>
    <lineage>
        <taxon>Eukaryota</taxon>
        <taxon>Fungi</taxon>
        <taxon>Dikarya</taxon>
        <taxon>Ascomycota</taxon>
        <taxon>Pezizomycotina</taxon>
        <taxon>Eurotiomycetes</taxon>
        <taxon>Chaetothyriomycetidae</taxon>
        <taxon>Chaetothyriales</taxon>
        <taxon>Trichomeriaceae</taxon>
        <taxon>Lithohypha</taxon>
    </lineage>
</organism>
<name>A0ABR0KNT0_9EURO</name>
<feature type="compositionally biased region" description="Low complexity" evidence="1">
    <location>
        <begin position="107"/>
        <end position="122"/>
    </location>
</feature>
<protein>
    <submittedName>
        <fullName evidence="2">Uncharacterized protein</fullName>
    </submittedName>
</protein>
<gene>
    <name evidence="2" type="ORF">LTR24_000435</name>
</gene>
<feature type="compositionally biased region" description="Low complexity" evidence="1">
    <location>
        <begin position="280"/>
        <end position="291"/>
    </location>
</feature>
<reference evidence="2 3" key="1">
    <citation type="submission" date="2023-08" db="EMBL/GenBank/DDBJ databases">
        <title>Black Yeasts Isolated from many extreme environments.</title>
        <authorList>
            <person name="Coleine C."/>
            <person name="Stajich J.E."/>
            <person name="Selbmann L."/>
        </authorList>
    </citation>
    <scope>NUCLEOTIDE SEQUENCE [LARGE SCALE GENOMIC DNA]</scope>
    <source>
        <strain evidence="2 3">CCFEE 5885</strain>
    </source>
</reference>
<evidence type="ECO:0000256" key="1">
    <source>
        <dbReference type="SAM" id="MobiDB-lite"/>
    </source>
</evidence>
<dbReference type="EMBL" id="JAVRRG010000003">
    <property type="protein sequence ID" value="KAK5102203.1"/>
    <property type="molecule type" value="Genomic_DNA"/>
</dbReference>
<sequence length="490" mass="54407">MASWLRADYGRCLQGRSYQQAIIFDFRAGLLCIDISQNDLDFHLQQLDIYQGLLKQGFSKREIVRYFRAKQAETAQQGSQHGDPLTPTPSTFDLCTNLSFSTEPQVTRPSSRESPSNSNITSEHSKHSPPESPANPAVSNTNAAFALTSIEHAARLHAPRQTSLLRFARGASSESPPEKHVDKNSPLSPRSNRTYRRRSETYSYDQSELDENDVACMRTTTEVLEHLSLDDELLPTSVESTRTTIRLVSNLRPEAEAFTSLYMHLNRDVPAEMSEKRADSSSSPPQSRSLPSSPPPLPQRPAAGDDYSSPTLPPISGIVPTMQPKTPETAQRHTHRQYLDGSFSVYDDSMPARLQPQTPADLGRGNHINEYSAAYTAPPGMVRTPATGGRYGHNPRQPSGDLSPTTRALLMRERRQREFMRSARVEGLRIGRTRGGRDGGTEGRNTVNQTINLWREDLDADSVGDENFEDGFATPDLRGIRAMSGNRRGG</sequence>
<feature type="region of interest" description="Disordered" evidence="1">
    <location>
        <begin position="102"/>
        <end position="138"/>
    </location>
</feature>
<proteinExistence type="predicted"/>
<keyword evidence="3" id="KW-1185">Reference proteome</keyword>
<evidence type="ECO:0000313" key="2">
    <source>
        <dbReference type="EMBL" id="KAK5102203.1"/>
    </source>
</evidence>